<keyword evidence="3" id="KW-1185">Reference proteome</keyword>
<gene>
    <name evidence="2" type="ORF">P7K49_024229</name>
</gene>
<accession>A0ABQ9UNX8</accession>
<evidence type="ECO:0000313" key="2">
    <source>
        <dbReference type="EMBL" id="KAK2098778.1"/>
    </source>
</evidence>
<feature type="region of interest" description="Disordered" evidence="1">
    <location>
        <begin position="56"/>
        <end position="80"/>
    </location>
</feature>
<sequence>MELSYVKYHTGSTFGVSIQGAQKNLLKELISNGNIFDLEQKALLVQISHISCSPFERPFRAPQQEGQAAEAESTKRPESA</sequence>
<dbReference type="EMBL" id="JASSZA010000011">
    <property type="protein sequence ID" value="KAK2098778.1"/>
    <property type="molecule type" value="Genomic_DNA"/>
</dbReference>
<proteinExistence type="predicted"/>
<evidence type="ECO:0000313" key="3">
    <source>
        <dbReference type="Proteomes" id="UP001266305"/>
    </source>
</evidence>
<reference evidence="2 3" key="1">
    <citation type="submission" date="2023-05" db="EMBL/GenBank/DDBJ databases">
        <title>B98-5 Cell Line De Novo Hybrid Assembly: An Optical Mapping Approach.</title>
        <authorList>
            <person name="Kananen K."/>
            <person name="Auerbach J.A."/>
            <person name="Kautto E."/>
            <person name="Blachly J.S."/>
        </authorList>
    </citation>
    <scope>NUCLEOTIDE SEQUENCE [LARGE SCALE GENOMIC DNA]</scope>
    <source>
        <strain evidence="2">B95-8</strain>
        <tissue evidence="2">Cell line</tissue>
    </source>
</reference>
<dbReference type="Proteomes" id="UP001266305">
    <property type="component" value="Unassembled WGS sequence"/>
</dbReference>
<evidence type="ECO:0000256" key="1">
    <source>
        <dbReference type="SAM" id="MobiDB-lite"/>
    </source>
</evidence>
<organism evidence="2 3">
    <name type="scientific">Saguinus oedipus</name>
    <name type="common">Cotton-top tamarin</name>
    <name type="synonym">Oedipomidas oedipus</name>
    <dbReference type="NCBI Taxonomy" id="9490"/>
    <lineage>
        <taxon>Eukaryota</taxon>
        <taxon>Metazoa</taxon>
        <taxon>Chordata</taxon>
        <taxon>Craniata</taxon>
        <taxon>Vertebrata</taxon>
        <taxon>Euteleostomi</taxon>
        <taxon>Mammalia</taxon>
        <taxon>Eutheria</taxon>
        <taxon>Euarchontoglires</taxon>
        <taxon>Primates</taxon>
        <taxon>Haplorrhini</taxon>
        <taxon>Platyrrhini</taxon>
        <taxon>Cebidae</taxon>
        <taxon>Callitrichinae</taxon>
        <taxon>Saguinus</taxon>
    </lineage>
</organism>
<name>A0ABQ9UNX8_SAGOE</name>
<protein>
    <submittedName>
        <fullName evidence="2">Uncharacterized protein</fullName>
    </submittedName>
</protein>
<comment type="caution">
    <text evidence="2">The sequence shown here is derived from an EMBL/GenBank/DDBJ whole genome shotgun (WGS) entry which is preliminary data.</text>
</comment>